<comment type="caution">
    <text evidence="1">The sequence shown here is derived from an EMBL/GenBank/DDBJ whole genome shotgun (WGS) entry which is preliminary data.</text>
</comment>
<protein>
    <recommendedName>
        <fullName evidence="3">HEAT repeat domain-containing protein</fullName>
    </recommendedName>
</protein>
<dbReference type="Proteomes" id="UP001190700">
    <property type="component" value="Unassembled WGS sequence"/>
</dbReference>
<dbReference type="Pfam" id="PF13646">
    <property type="entry name" value="HEAT_2"/>
    <property type="match status" value="1"/>
</dbReference>
<evidence type="ECO:0008006" key="3">
    <source>
        <dbReference type="Google" id="ProtNLM"/>
    </source>
</evidence>
<dbReference type="Gene3D" id="1.25.10.10">
    <property type="entry name" value="Leucine-rich Repeat Variant"/>
    <property type="match status" value="1"/>
</dbReference>
<sequence length="218" mass="23657">MASCLITESDRAFGARRNLSPLRTLGHNRVGSGEQRRDIEHQRRTRFRLWDNLCTITHAHERSSFSPWPTRASHQEAYSSCLITIANELRQRPPYGDAGKNLEHGAEPQRHGCRLLCVREAAVEALGSLGEHAVPHAGAIAARLEDDDGDVRRAAVEALGRLGEHAGQHAGAIAILLEDANAGVRRAAVEALWRLGEHAVPDAGAVAARLEDANADVT</sequence>
<dbReference type="SUPFAM" id="SSF48371">
    <property type="entry name" value="ARM repeat"/>
    <property type="match status" value="1"/>
</dbReference>
<dbReference type="AlphaFoldDB" id="A0AAE0G0H3"/>
<dbReference type="Pfam" id="PF03130">
    <property type="entry name" value="HEAT_PBS"/>
    <property type="match status" value="1"/>
</dbReference>
<name>A0AAE0G0H3_9CHLO</name>
<gene>
    <name evidence="1" type="ORF">CYMTET_22274</name>
</gene>
<reference evidence="1 2" key="1">
    <citation type="journal article" date="2015" name="Genome Biol. Evol.">
        <title>Comparative Genomics of a Bacterivorous Green Alga Reveals Evolutionary Causalities and Consequences of Phago-Mixotrophic Mode of Nutrition.</title>
        <authorList>
            <person name="Burns J.A."/>
            <person name="Paasch A."/>
            <person name="Narechania A."/>
            <person name="Kim E."/>
        </authorList>
    </citation>
    <scope>NUCLEOTIDE SEQUENCE [LARGE SCALE GENOMIC DNA]</scope>
    <source>
        <strain evidence="1 2">PLY_AMNH</strain>
    </source>
</reference>
<dbReference type="InterPro" id="IPR011989">
    <property type="entry name" value="ARM-like"/>
</dbReference>
<keyword evidence="2" id="KW-1185">Reference proteome</keyword>
<dbReference type="EMBL" id="LGRX02011089">
    <property type="protein sequence ID" value="KAK3269278.1"/>
    <property type="molecule type" value="Genomic_DNA"/>
</dbReference>
<dbReference type="InterPro" id="IPR004155">
    <property type="entry name" value="PBS_lyase_HEAT"/>
</dbReference>
<dbReference type="InterPro" id="IPR016024">
    <property type="entry name" value="ARM-type_fold"/>
</dbReference>
<evidence type="ECO:0000313" key="1">
    <source>
        <dbReference type="EMBL" id="KAK3269278.1"/>
    </source>
</evidence>
<accession>A0AAE0G0H3</accession>
<dbReference type="SMART" id="SM00567">
    <property type="entry name" value="EZ_HEAT"/>
    <property type="match status" value="3"/>
</dbReference>
<proteinExistence type="predicted"/>
<evidence type="ECO:0000313" key="2">
    <source>
        <dbReference type="Proteomes" id="UP001190700"/>
    </source>
</evidence>
<organism evidence="1 2">
    <name type="scientific">Cymbomonas tetramitiformis</name>
    <dbReference type="NCBI Taxonomy" id="36881"/>
    <lineage>
        <taxon>Eukaryota</taxon>
        <taxon>Viridiplantae</taxon>
        <taxon>Chlorophyta</taxon>
        <taxon>Pyramimonadophyceae</taxon>
        <taxon>Pyramimonadales</taxon>
        <taxon>Pyramimonadaceae</taxon>
        <taxon>Cymbomonas</taxon>
    </lineage>
</organism>